<organism evidence="2 3">
    <name type="scientific">Tritrichomonas foetus</name>
    <dbReference type="NCBI Taxonomy" id="1144522"/>
    <lineage>
        <taxon>Eukaryota</taxon>
        <taxon>Metamonada</taxon>
        <taxon>Parabasalia</taxon>
        <taxon>Tritrichomonadida</taxon>
        <taxon>Tritrichomonadidae</taxon>
        <taxon>Tritrichomonas</taxon>
    </lineage>
</organism>
<keyword evidence="1" id="KW-0812">Transmembrane</keyword>
<keyword evidence="1" id="KW-0472">Membrane</keyword>
<proteinExistence type="predicted"/>
<keyword evidence="1" id="KW-1133">Transmembrane helix</keyword>
<feature type="transmembrane region" description="Helical" evidence="1">
    <location>
        <begin position="145"/>
        <end position="168"/>
    </location>
</feature>
<evidence type="ECO:0000313" key="2">
    <source>
        <dbReference type="EMBL" id="OHT08561.1"/>
    </source>
</evidence>
<gene>
    <name evidence="2" type="ORF">TRFO_22907</name>
</gene>
<dbReference type="RefSeq" id="XP_068361697.1">
    <property type="nucleotide sequence ID" value="XM_068502846.1"/>
</dbReference>
<protein>
    <submittedName>
        <fullName evidence="2">Uncharacterized protein</fullName>
    </submittedName>
</protein>
<reference evidence="2" key="1">
    <citation type="submission" date="2016-10" db="EMBL/GenBank/DDBJ databases">
        <authorList>
            <person name="Benchimol M."/>
            <person name="Almeida L.G."/>
            <person name="Vasconcelos A.T."/>
            <person name="Perreira-Neves A."/>
            <person name="Rosa I.A."/>
            <person name="Tasca T."/>
            <person name="Bogo M.R."/>
            <person name="de Souza W."/>
        </authorList>
    </citation>
    <scope>NUCLEOTIDE SEQUENCE [LARGE SCALE GENOMIC DNA]</scope>
    <source>
        <strain evidence="2">K</strain>
    </source>
</reference>
<keyword evidence="3" id="KW-1185">Reference proteome</keyword>
<dbReference type="Proteomes" id="UP000179807">
    <property type="component" value="Unassembled WGS sequence"/>
</dbReference>
<dbReference type="EMBL" id="MLAK01000664">
    <property type="protein sequence ID" value="OHT08561.1"/>
    <property type="molecule type" value="Genomic_DNA"/>
</dbReference>
<dbReference type="AlphaFoldDB" id="A0A1J4KAW8"/>
<evidence type="ECO:0000313" key="3">
    <source>
        <dbReference type="Proteomes" id="UP000179807"/>
    </source>
</evidence>
<sequence>MGQTCDIKYEHLSHLMIFLVFTQFVASQCPIGTHYIYDQEVNATLKKGEWYHFYTNIPKEENIPLIMSVKSSGPCKVYSGSVVDCPNGTEPAFLEVPGGPRYVRGYCYQKFELGMIAIGIQAEADTRVFVRLEGQHKVRSTNKTFYKLIFTFVTMVIIAGFLFFNVILPSDMKKDEEKQKTD</sequence>
<accession>A0A1J4KAW8</accession>
<dbReference type="GeneID" id="94837550"/>
<name>A0A1J4KAW8_9EUKA</name>
<comment type="caution">
    <text evidence="2">The sequence shown here is derived from an EMBL/GenBank/DDBJ whole genome shotgun (WGS) entry which is preliminary data.</text>
</comment>
<dbReference type="VEuPathDB" id="TrichDB:TRFO_22907"/>
<evidence type="ECO:0000256" key="1">
    <source>
        <dbReference type="SAM" id="Phobius"/>
    </source>
</evidence>